<proteinExistence type="predicted"/>
<gene>
    <name evidence="1" type="ORF">FIA58_004605</name>
</gene>
<sequence length="367" mass="43392">MNTTQELEDFMSLSFPMNVEYDITYLDIITSQTKENTISKIYAYYLDFRKSPVISNWFISSLLAIIEEKSNKKLNLIEYVVFLEHASLENKGRIDIVIESFISKSVIIIENKIYHWLGNDLNNYWDTFNYYSEENKVGIVLALTNLPSNNPNFISISHIEWISKVESLIDPSKISVREKIHLEDFITNIKYITNQKNMNDNVKFYLDHSKKIEQILQFKEEATRYINGSISNVASKYNWEVYGNTLNYKQIWDQKNDVRVFYTLFPNEILKDKILKIVIEIDGRAREHYDSLINKLREDTIFDTTFIDTKKQNKNYAHLGYVCYSLEDEDLNNFESFLSKKIEELEPKRNLILSKLIELGYENKKTI</sequence>
<protein>
    <submittedName>
        <fullName evidence="1">PD-(D/E)XK nuclease family protein</fullName>
    </submittedName>
</protein>
<evidence type="ECO:0000313" key="2">
    <source>
        <dbReference type="Proteomes" id="UP000817854"/>
    </source>
</evidence>
<keyword evidence="2" id="KW-1185">Reference proteome</keyword>
<name>A0ABX0IMD4_9FLAO</name>
<organism evidence="1 2">
    <name type="scientific">Flavobacterium jejuense</name>
    <dbReference type="NCBI Taxonomy" id="1544455"/>
    <lineage>
        <taxon>Bacteria</taxon>
        <taxon>Pseudomonadati</taxon>
        <taxon>Bacteroidota</taxon>
        <taxon>Flavobacteriia</taxon>
        <taxon>Flavobacteriales</taxon>
        <taxon>Flavobacteriaceae</taxon>
        <taxon>Flavobacterium</taxon>
    </lineage>
</organism>
<dbReference type="Proteomes" id="UP000817854">
    <property type="component" value="Unassembled WGS sequence"/>
</dbReference>
<evidence type="ECO:0000313" key="1">
    <source>
        <dbReference type="EMBL" id="NHN24952.1"/>
    </source>
</evidence>
<dbReference type="InterPro" id="IPR029470">
    <property type="entry name" value="PDDEXK_4"/>
</dbReference>
<reference evidence="1" key="1">
    <citation type="submission" date="2019-05" db="EMBL/GenBank/DDBJ databases">
        <authorList>
            <person name="Lianzixin W."/>
        </authorList>
    </citation>
    <scope>NUCLEOTIDE SEQUENCE</scope>
    <source>
        <strain evidence="1">EC11</strain>
    </source>
</reference>
<dbReference type="Pfam" id="PF14281">
    <property type="entry name" value="PDDEXK_4"/>
    <property type="match status" value="1"/>
</dbReference>
<accession>A0ABX0IMD4</accession>
<dbReference type="RefSeq" id="WP_140960526.1">
    <property type="nucleotide sequence ID" value="NZ_VEVQ02000002.1"/>
</dbReference>
<comment type="caution">
    <text evidence="1">The sequence shown here is derived from an EMBL/GenBank/DDBJ whole genome shotgun (WGS) entry which is preliminary data.</text>
</comment>
<dbReference type="EMBL" id="VEVQ02000002">
    <property type="protein sequence ID" value="NHN24952.1"/>
    <property type="molecule type" value="Genomic_DNA"/>
</dbReference>
<reference evidence="1" key="2">
    <citation type="submission" date="2020-02" db="EMBL/GenBank/DDBJ databases">
        <title>Flavobacterium profundi sp. nov., isolated from a deep-sea seamount.</title>
        <authorList>
            <person name="Zhang D.-C."/>
        </authorList>
    </citation>
    <scope>NUCLEOTIDE SEQUENCE</scope>
    <source>
        <strain evidence="1">EC11</strain>
    </source>
</reference>